<accession>X0SX34</accession>
<sequence length="106" mass="12675">MLKNKRCACGTLMPEEWQNCGSETCMARANNLEADRSRRTDRFHDLLEVSGYNRQYEYEDYKRGQVTAMAARKRIRNDIAHENLLRMYAQARTEDRRREQEPWNGE</sequence>
<dbReference type="AlphaFoldDB" id="X0SX34"/>
<comment type="caution">
    <text evidence="1">The sequence shown here is derived from an EMBL/GenBank/DDBJ whole genome shotgun (WGS) entry which is preliminary data.</text>
</comment>
<organism evidence="1">
    <name type="scientific">marine sediment metagenome</name>
    <dbReference type="NCBI Taxonomy" id="412755"/>
    <lineage>
        <taxon>unclassified sequences</taxon>
        <taxon>metagenomes</taxon>
        <taxon>ecological metagenomes</taxon>
    </lineage>
</organism>
<proteinExistence type="predicted"/>
<protein>
    <submittedName>
        <fullName evidence="1">Uncharacterized protein</fullName>
    </submittedName>
</protein>
<dbReference type="EMBL" id="BARS01007249">
    <property type="protein sequence ID" value="GAF80452.1"/>
    <property type="molecule type" value="Genomic_DNA"/>
</dbReference>
<reference evidence="1" key="1">
    <citation type="journal article" date="2014" name="Front. Microbiol.">
        <title>High frequency of phylogenetically diverse reductive dehalogenase-homologous genes in deep subseafloor sedimentary metagenomes.</title>
        <authorList>
            <person name="Kawai M."/>
            <person name="Futagami T."/>
            <person name="Toyoda A."/>
            <person name="Takaki Y."/>
            <person name="Nishi S."/>
            <person name="Hori S."/>
            <person name="Arai W."/>
            <person name="Tsubouchi T."/>
            <person name="Morono Y."/>
            <person name="Uchiyama I."/>
            <person name="Ito T."/>
            <person name="Fujiyama A."/>
            <person name="Inagaki F."/>
            <person name="Takami H."/>
        </authorList>
    </citation>
    <scope>NUCLEOTIDE SEQUENCE</scope>
    <source>
        <strain evidence="1">Expedition CK06-06</strain>
    </source>
</reference>
<name>X0SX34_9ZZZZ</name>
<evidence type="ECO:0000313" key="1">
    <source>
        <dbReference type="EMBL" id="GAF80452.1"/>
    </source>
</evidence>
<gene>
    <name evidence="1" type="ORF">S01H1_13989</name>
</gene>